<name>A0A2A9NMN7_9AGAR</name>
<dbReference type="Pfam" id="PF13649">
    <property type="entry name" value="Methyltransf_25"/>
    <property type="match status" value="1"/>
</dbReference>
<accession>A0A2A9NMN7</accession>
<proteinExistence type="predicted"/>
<dbReference type="STRING" id="703135.A0A2A9NMN7"/>
<evidence type="ECO:0000259" key="1">
    <source>
        <dbReference type="Pfam" id="PF13649"/>
    </source>
</evidence>
<evidence type="ECO:0000313" key="3">
    <source>
        <dbReference type="Proteomes" id="UP000242287"/>
    </source>
</evidence>
<sequence length="283" mass="31301">MKTESIMGREFTSFPGTSYIAPCDSREQRRLDLQHKVWKRAMGDHLLCDPIQVKPGDRILDVGCGTGIWLSDLAKELPSTVELMGVDIESAMFPKSQPENIHFKVASVTALPSSWMNRFSIVHQRLLRLALRQQEWKLAMKELSRVTAPSGWVQLVEFSSFHAGPTVKKYHSLLSALLVHRGMVALGEDPSEAMEDAGFVDVRTLRASYQVGKWAGQNGIEANITVIEGFKALKAAVINAGGLGYVTNGEEYDKLVDETEREFDSTPGASVEFLVSCGRKIAC</sequence>
<dbReference type="EMBL" id="KZ301984">
    <property type="protein sequence ID" value="PFH51809.1"/>
    <property type="molecule type" value="Genomic_DNA"/>
</dbReference>
<dbReference type="CDD" id="cd02440">
    <property type="entry name" value="AdoMet_MTases"/>
    <property type="match status" value="1"/>
</dbReference>
<dbReference type="InterPro" id="IPR041698">
    <property type="entry name" value="Methyltransf_25"/>
</dbReference>
<organism evidence="2 3">
    <name type="scientific">Amanita thiersii Skay4041</name>
    <dbReference type="NCBI Taxonomy" id="703135"/>
    <lineage>
        <taxon>Eukaryota</taxon>
        <taxon>Fungi</taxon>
        <taxon>Dikarya</taxon>
        <taxon>Basidiomycota</taxon>
        <taxon>Agaricomycotina</taxon>
        <taxon>Agaricomycetes</taxon>
        <taxon>Agaricomycetidae</taxon>
        <taxon>Agaricales</taxon>
        <taxon>Pluteineae</taxon>
        <taxon>Amanitaceae</taxon>
        <taxon>Amanita</taxon>
    </lineage>
</organism>
<gene>
    <name evidence="2" type="ORF">AMATHDRAFT_58304</name>
</gene>
<feature type="domain" description="Methyltransferase" evidence="1">
    <location>
        <begin position="59"/>
        <end position="151"/>
    </location>
</feature>
<dbReference type="AlphaFoldDB" id="A0A2A9NMN7"/>
<evidence type="ECO:0000313" key="2">
    <source>
        <dbReference type="EMBL" id="PFH51809.1"/>
    </source>
</evidence>
<dbReference type="SUPFAM" id="SSF53335">
    <property type="entry name" value="S-adenosyl-L-methionine-dependent methyltransferases"/>
    <property type="match status" value="1"/>
</dbReference>
<reference evidence="2 3" key="1">
    <citation type="submission" date="2014-02" db="EMBL/GenBank/DDBJ databases">
        <title>Transposable element dynamics among asymbiotic and ectomycorrhizal Amanita fungi.</title>
        <authorList>
            <consortium name="DOE Joint Genome Institute"/>
            <person name="Hess J."/>
            <person name="Skrede I."/>
            <person name="Wolfe B."/>
            <person name="LaButti K."/>
            <person name="Ohm R.A."/>
            <person name="Grigoriev I.V."/>
            <person name="Pringle A."/>
        </authorList>
    </citation>
    <scope>NUCLEOTIDE SEQUENCE [LARGE SCALE GENOMIC DNA]</scope>
    <source>
        <strain evidence="2 3">SKay4041</strain>
    </source>
</reference>
<dbReference type="InterPro" id="IPR029063">
    <property type="entry name" value="SAM-dependent_MTases_sf"/>
</dbReference>
<keyword evidence="3" id="KW-1185">Reference proteome</keyword>
<dbReference type="PANTHER" id="PTHR43591">
    <property type="entry name" value="METHYLTRANSFERASE"/>
    <property type="match status" value="1"/>
</dbReference>
<protein>
    <recommendedName>
        <fullName evidence="1">Methyltransferase domain-containing protein</fullName>
    </recommendedName>
</protein>
<dbReference type="Gene3D" id="3.40.50.150">
    <property type="entry name" value="Vaccinia Virus protein VP39"/>
    <property type="match status" value="1"/>
</dbReference>
<dbReference type="OrthoDB" id="184880at2759"/>
<dbReference type="Proteomes" id="UP000242287">
    <property type="component" value="Unassembled WGS sequence"/>
</dbReference>